<evidence type="ECO:0000313" key="1">
    <source>
        <dbReference type="EMBL" id="QHU00437.1"/>
    </source>
</evidence>
<reference evidence="1" key="1">
    <citation type="journal article" date="2020" name="Nature">
        <title>Giant virus diversity and host interactions through global metagenomics.</title>
        <authorList>
            <person name="Schulz F."/>
            <person name="Roux S."/>
            <person name="Paez-Espino D."/>
            <person name="Jungbluth S."/>
            <person name="Walsh D.A."/>
            <person name="Denef V.J."/>
            <person name="McMahon K.D."/>
            <person name="Konstantinidis K.T."/>
            <person name="Eloe-Fadrosh E.A."/>
            <person name="Kyrpides N.C."/>
            <person name="Woyke T."/>
        </authorList>
    </citation>
    <scope>NUCLEOTIDE SEQUENCE</scope>
    <source>
        <strain evidence="1">GVMAG-M-3300025860-20</strain>
    </source>
</reference>
<accession>A0A6C0J768</accession>
<protein>
    <submittedName>
        <fullName evidence="1">Uncharacterized protein</fullName>
    </submittedName>
</protein>
<dbReference type="AlphaFoldDB" id="A0A6C0J768"/>
<proteinExistence type="predicted"/>
<sequence>MAYMRFDQVSLDLINNVPLMAADGTTERVTNKSPLYREHVQPVQHIQSVPSVQSVQSVQSVPSQSYKQIPSQNQVPLSVPRMTPNIPQPYINPIPAHYLHIKGINHLISILGHPDASDTNKGGIAMWASPTLKAKGYGFLRRVEIIDEKIKSITPVQHYSNVYIYIHIKPNNEQLYKILSLTKDFYFDRNKELLIVRSGCLNTAIAQSAVAALYVKNKYSFYNVVNHNLLYSYYIAASKKKLMKSICNALKT</sequence>
<name>A0A6C0J768_9ZZZZ</name>
<organism evidence="1">
    <name type="scientific">viral metagenome</name>
    <dbReference type="NCBI Taxonomy" id="1070528"/>
    <lineage>
        <taxon>unclassified sequences</taxon>
        <taxon>metagenomes</taxon>
        <taxon>organismal metagenomes</taxon>
    </lineage>
</organism>
<dbReference type="EMBL" id="MN740327">
    <property type="protein sequence ID" value="QHU00437.1"/>
    <property type="molecule type" value="Genomic_DNA"/>
</dbReference>